<dbReference type="RefSeq" id="WP_138080824.1">
    <property type="nucleotide sequence ID" value="NZ_VAJM01000014.1"/>
</dbReference>
<dbReference type="Proteomes" id="UP000305517">
    <property type="component" value="Unassembled WGS sequence"/>
</dbReference>
<dbReference type="InterPro" id="IPR057326">
    <property type="entry name" value="KR_dom"/>
</dbReference>
<dbReference type="PRINTS" id="PR00081">
    <property type="entry name" value="GDHRDH"/>
</dbReference>
<evidence type="ECO:0000256" key="2">
    <source>
        <dbReference type="ARBA" id="ARBA00023002"/>
    </source>
</evidence>
<evidence type="ECO:0000256" key="1">
    <source>
        <dbReference type="ARBA" id="ARBA00006484"/>
    </source>
</evidence>
<dbReference type="InterPro" id="IPR051911">
    <property type="entry name" value="SDR_oxidoreductase"/>
</dbReference>
<evidence type="ECO:0000313" key="6">
    <source>
        <dbReference type="Proteomes" id="UP000305517"/>
    </source>
</evidence>
<keyword evidence="2" id="KW-0560">Oxidoreductase</keyword>
<dbReference type="CDD" id="cd05374">
    <property type="entry name" value="17beta-HSD-like_SDR_c"/>
    <property type="match status" value="1"/>
</dbReference>
<dbReference type="SUPFAM" id="SSF51735">
    <property type="entry name" value="NAD(P)-binding Rossmann-fold domains"/>
    <property type="match status" value="1"/>
</dbReference>
<dbReference type="AlphaFoldDB" id="A0A5R8WK12"/>
<sequence length="282" mass="30223">MKTNNVWFVTGASQGLGLILVRELLARGYAVAATSRHLPELQQAVPPEPGRFLPLHMDLRDEASVQQALDTTVRQLGGLDVVVNNAGYGQLGALEELSAAEVQRNFEVNVFGLVHVLRHATPYLRAQGHGQVFNVSSVGGFTGDFPGWGVYCATKFAVDGLTESYAAEVRAFGIRATTVKPGYFRTGFLSAESLGRPSAPLGAYQAVRESQAQHDALSGQQPGDPAKAAAVIIEASEAAEQPLHLFLGPDAYRMAARKIEAVQHDLQQWELAATATNFALAE</sequence>
<dbReference type="InterPro" id="IPR002347">
    <property type="entry name" value="SDR_fam"/>
</dbReference>
<gene>
    <name evidence="5" type="ORF">FDY95_21395</name>
</gene>
<dbReference type="SMART" id="SM00822">
    <property type="entry name" value="PKS_KR"/>
    <property type="match status" value="1"/>
</dbReference>
<dbReference type="GO" id="GO:0016491">
    <property type="term" value="F:oxidoreductase activity"/>
    <property type="evidence" value="ECO:0007669"/>
    <property type="project" value="UniProtKB-KW"/>
</dbReference>
<comment type="similarity">
    <text evidence="1 3">Belongs to the short-chain dehydrogenases/reductases (SDR) family.</text>
</comment>
<organism evidence="5 6">
    <name type="scientific">Hymenobacter jeollabukensis</name>
    <dbReference type="NCBI Taxonomy" id="2025313"/>
    <lineage>
        <taxon>Bacteria</taxon>
        <taxon>Pseudomonadati</taxon>
        <taxon>Bacteroidota</taxon>
        <taxon>Cytophagia</taxon>
        <taxon>Cytophagales</taxon>
        <taxon>Hymenobacteraceae</taxon>
        <taxon>Hymenobacter</taxon>
    </lineage>
</organism>
<keyword evidence="6" id="KW-1185">Reference proteome</keyword>
<name>A0A5R8WK12_9BACT</name>
<comment type="caution">
    <text evidence="5">The sequence shown here is derived from an EMBL/GenBank/DDBJ whole genome shotgun (WGS) entry which is preliminary data.</text>
</comment>
<dbReference type="OrthoDB" id="9786056at2"/>
<dbReference type="Gene3D" id="3.40.50.720">
    <property type="entry name" value="NAD(P)-binding Rossmann-like Domain"/>
    <property type="match status" value="1"/>
</dbReference>
<dbReference type="InterPro" id="IPR020904">
    <property type="entry name" value="Sc_DH/Rdtase_CS"/>
</dbReference>
<reference evidence="5 6" key="1">
    <citation type="submission" date="2019-05" db="EMBL/GenBank/DDBJ databases">
        <title>Hymenobacter edaphi sp. nov., isolated from abandoned arsenic-contaminated farmland soil.</title>
        <authorList>
            <person name="Nie L."/>
        </authorList>
    </citation>
    <scope>NUCLEOTIDE SEQUENCE [LARGE SCALE GENOMIC DNA]</scope>
    <source>
        <strain evidence="5 6">1-3-3-8</strain>
    </source>
</reference>
<dbReference type="InterPro" id="IPR036291">
    <property type="entry name" value="NAD(P)-bd_dom_sf"/>
</dbReference>
<dbReference type="Pfam" id="PF00106">
    <property type="entry name" value="adh_short"/>
    <property type="match status" value="1"/>
</dbReference>
<dbReference type="PANTHER" id="PTHR43976">
    <property type="entry name" value="SHORT CHAIN DEHYDROGENASE"/>
    <property type="match status" value="1"/>
</dbReference>
<evidence type="ECO:0000259" key="4">
    <source>
        <dbReference type="SMART" id="SM00822"/>
    </source>
</evidence>
<evidence type="ECO:0000256" key="3">
    <source>
        <dbReference type="RuleBase" id="RU000363"/>
    </source>
</evidence>
<protein>
    <submittedName>
        <fullName evidence="5">SDR family oxidoreductase</fullName>
    </submittedName>
</protein>
<dbReference type="PANTHER" id="PTHR43976:SF16">
    <property type="entry name" value="SHORT-CHAIN DEHYDROGENASE_REDUCTASE FAMILY PROTEIN"/>
    <property type="match status" value="1"/>
</dbReference>
<dbReference type="EMBL" id="VAJM01000014">
    <property type="protein sequence ID" value="TLM89128.1"/>
    <property type="molecule type" value="Genomic_DNA"/>
</dbReference>
<evidence type="ECO:0000313" key="5">
    <source>
        <dbReference type="EMBL" id="TLM89128.1"/>
    </source>
</evidence>
<feature type="domain" description="Ketoreductase" evidence="4">
    <location>
        <begin position="5"/>
        <end position="200"/>
    </location>
</feature>
<accession>A0A5R8WK12</accession>
<proteinExistence type="inferred from homology"/>
<dbReference type="PROSITE" id="PS00061">
    <property type="entry name" value="ADH_SHORT"/>
    <property type="match status" value="1"/>
</dbReference>
<dbReference type="PRINTS" id="PR00080">
    <property type="entry name" value="SDRFAMILY"/>
</dbReference>